<protein>
    <recommendedName>
        <fullName evidence="1">DUF4340 domain-containing protein</fullName>
    </recommendedName>
</protein>
<evidence type="ECO:0000259" key="1">
    <source>
        <dbReference type="Pfam" id="PF14238"/>
    </source>
</evidence>
<feature type="domain" description="DUF4340" evidence="1">
    <location>
        <begin position="72"/>
        <end position="179"/>
    </location>
</feature>
<gene>
    <name evidence="2" type="ORF">C1752_01473</name>
</gene>
<dbReference type="InterPro" id="IPR025641">
    <property type="entry name" value="DUF4340"/>
</dbReference>
<dbReference type="RefSeq" id="WP_110985429.1">
    <property type="nucleotide sequence ID" value="NZ_CAWNWM010000003.1"/>
</dbReference>
<keyword evidence="3" id="KW-1185">Reference proteome</keyword>
<name>A0A2W1JV26_9CYAN</name>
<reference evidence="2 3" key="1">
    <citation type="journal article" date="2018" name="Sci. Rep.">
        <title>A novel species of the marine cyanobacterium Acaryochloris with a unique pigment content and lifestyle.</title>
        <authorList>
            <person name="Partensky F."/>
            <person name="Six C."/>
            <person name="Ratin M."/>
            <person name="Garczarek L."/>
            <person name="Vaulot D."/>
            <person name="Probert I."/>
            <person name="Calteau A."/>
            <person name="Gourvil P."/>
            <person name="Marie D."/>
            <person name="Grebert T."/>
            <person name="Bouchier C."/>
            <person name="Le Panse S."/>
            <person name="Gachenot M."/>
            <person name="Rodriguez F."/>
            <person name="Garrido J.L."/>
        </authorList>
    </citation>
    <scope>NUCLEOTIDE SEQUENCE [LARGE SCALE GENOMIC DNA]</scope>
    <source>
        <strain evidence="2 3">RCC1774</strain>
    </source>
</reference>
<dbReference type="Pfam" id="PF14238">
    <property type="entry name" value="DUF4340"/>
    <property type="match status" value="1"/>
</dbReference>
<dbReference type="EMBL" id="PQWO01000003">
    <property type="protein sequence ID" value="PZD74332.1"/>
    <property type="molecule type" value="Genomic_DNA"/>
</dbReference>
<evidence type="ECO:0000313" key="3">
    <source>
        <dbReference type="Proteomes" id="UP000248857"/>
    </source>
</evidence>
<dbReference type="Proteomes" id="UP000248857">
    <property type="component" value="Unassembled WGS sequence"/>
</dbReference>
<proteinExistence type="predicted"/>
<evidence type="ECO:0000313" key="2">
    <source>
        <dbReference type="EMBL" id="PZD74332.1"/>
    </source>
</evidence>
<organism evidence="2 3">
    <name type="scientific">Acaryochloris thomasi RCC1774</name>
    <dbReference type="NCBI Taxonomy" id="1764569"/>
    <lineage>
        <taxon>Bacteria</taxon>
        <taxon>Bacillati</taxon>
        <taxon>Cyanobacteriota</taxon>
        <taxon>Cyanophyceae</taxon>
        <taxon>Acaryochloridales</taxon>
        <taxon>Acaryochloridaceae</taxon>
        <taxon>Acaryochloris</taxon>
        <taxon>Acaryochloris thomasi</taxon>
    </lineage>
</organism>
<accession>A0A2W1JV26</accession>
<dbReference type="AlphaFoldDB" id="A0A2W1JV26"/>
<dbReference type="OrthoDB" id="453197at2"/>
<sequence>MKSNTLILVITAAIFAGGVFIWDRQQSSQPQTEAEETGTAIFTFSEDEVQRLTITTPVQTLTFKKVTGSSTWAMEAPEAGPADEAALLFLINLLATAQSQRTLDISPAQQQDFGLDQPTTVEVFLSNQQTHTLILGGKDYEGGAVYARVDPVKTETQSWAVELVPTSFLDAVSRPVAEWKAQPQSNDS</sequence>
<comment type="caution">
    <text evidence="2">The sequence shown here is derived from an EMBL/GenBank/DDBJ whole genome shotgun (WGS) entry which is preliminary data.</text>
</comment>